<organism evidence="7 8">
    <name type="scientific">Musa acuminata subsp. malaccensis</name>
    <name type="common">Wild banana</name>
    <name type="synonym">Musa malaccensis</name>
    <dbReference type="NCBI Taxonomy" id="214687"/>
    <lineage>
        <taxon>Eukaryota</taxon>
        <taxon>Viridiplantae</taxon>
        <taxon>Streptophyta</taxon>
        <taxon>Embryophyta</taxon>
        <taxon>Tracheophyta</taxon>
        <taxon>Spermatophyta</taxon>
        <taxon>Magnoliopsida</taxon>
        <taxon>Liliopsida</taxon>
        <taxon>Zingiberales</taxon>
        <taxon>Musaceae</taxon>
        <taxon>Musa</taxon>
    </lineage>
</organism>
<feature type="transmembrane region" description="Helical" evidence="5">
    <location>
        <begin position="184"/>
        <end position="204"/>
    </location>
</feature>
<reference evidence="6" key="1">
    <citation type="submission" date="2021-03" db="EMBL/GenBank/DDBJ databases">
        <authorList>
            <consortium name="Genoscope - CEA"/>
            <person name="William W."/>
        </authorList>
    </citation>
    <scope>NUCLEOTIDE SEQUENCE</scope>
    <source>
        <strain evidence="6">Doubled-haploid Pahang</strain>
    </source>
</reference>
<name>A0A804J8V0_MUSAM</name>
<dbReference type="InterPro" id="IPR037185">
    <property type="entry name" value="EmrE-like"/>
</dbReference>
<dbReference type="EMBL" id="HG996470">
    <property type="protein sequence ID" value="CAG1839788.1"/>
    <property type="molecule type" value="Genomic_DNA"/>
</dbReference>
<feature type="transmembrane region" description="Helical" evidence="5">
    <location>
        <begin position="54"/>
        <end position="72"/>
    </location>
</feature>
<accession>A0A804J8V0</accession>
<evidence type="ECO:0000256" key="5">
    <source>
        <dbReference type="SAM" id="Phobius"/>
    </source>
</evidence>
<proteinExistence type="predicted"/>
<evidence type="ECO:0000256" key="4">
    <source>
        <dbReference type="ARBA" id="ARBA00023136"/>
    </source>
</evidence>
<evidence type="ECO:0000256" key="1">
    <source>
        <dbReference type="ARBA" id="ARBA00004141"/>
    </source>
</evidence>
<dbReference type="Proteomes" id="UP000012960">
    <property type="component" value="Unplaced"/>
</dbReference>
<feature type="transmembrane region" description="Helical" evidence="5">
    <location>
        <begin position="84"/>
        <end position="103"/>
    </location>
</feature>
<feature type="transmembrane region" description="Helical" evidence="5">
    <location>
        <begin position="252"/>
        <end position="270"/>
    </location>
</feature>
<dbReference type="InParanoid" id="A0A804J8V0"/>
<dbReference type="SUPFAM" id="SSF103481">
    <property type="entry name" value="Multidrug resistance efflux transporter EmrE"/>
    <property type="match status" value="1"/>
</dbReference>
<comment type="subcellular location">
    <subcellularLocation>
        <location evidence="1">Membrane</location>
        <topology evidence="1">Multi-pass membrane protein</topology>
    </subcellularLocation>
</comment>
<protein>
    <submittedName>
        <fullName evidence="6">(wild Malaysian banana) hypothetical protein</fullName>
    </submittedName>
</protein>
<keyword evidence="3 5" id="KW-1133">Transmembrane helix</keyword>
<feature type="transmembrane region" description="Helical" evidence="5">
    <location>
        <begin position="282"/>
        <end position="303"/>
    </location>
</feature>
<evidence type="ECO:0000313" key="6">
    <source>
        <dbReference type="EMBL" id="CAG1839788.1"/>
    </source>
</evidence>
<evidence type="ECO:0000256" key="3">
    <source>
        <dbReference type="ARBA" id="ARBA00022989"/>
    </source>
</evidence>
<evidence type="ECO:0000256" key="2">
    <source>
        <dbReference type="ARBA" id="ARBA00022692"/>
    </source>
</evidence>
<feature type="transmembrane region" description="Helical" evidence="5">
    <location>
        <begin position="145"/>
        <end position="164"/>
    </location>
</feature>
<dbReference type="EnsemblPlants" id="Ma05_t26500.1">
    <property type="protein sequence ID" value="Ma05_p26500.1"/>
    <property type="gene ID" value="Ma05_g26500"/>
</dbReference>
<reference evidence="7" key="2">
    <citation type="submission" date="2021-05" db="UniProtKB">
        <authorList>
            <consortium name="EnsemblPlants"/>
        </authorList>
    </citation>
    <scope>IDENTIFICATION</scope>
    <source>
        <strain evidence="7">subsp. malaccensis</strain>
    </source>
</reference>
<dbReference type="OMA" id="MTIFELC"/>
<keyword evidence="2 5" id="KW-0812">Transmembrane</keyword>
<evidence type="ECO:0000313" key="8">
    <source>
        <dbReference type="Proteomes" id="UP000012960"/>
    </source>
</evidence>
<dbReference type="GO" id="GO:0005886">
    <property type="term" value="C:plasma membrane"/>
    <property type="evidence" value="ECO:0000318"/>
    <property type="project" value="GO_Central"/>
</dbReference>
<dbReference type="AlphaFoldDB" id="A0A804J8V0"/>
<dbReference type="GO" id="GO:0022857">
    <property type="term" value="F:transmembrane transporter activity"/>
    <property type="evidence" value="ECO:0007669"/>
    <property type="project" value="InterPro"/>
</dbReference>
<feature type="transmembrane region" description="Helical" evidence="5">
    <location>
        <begin position="109"/>
        <end position="133"/>
    </location>
</feature>
<gene>
    <name evidence="6" type="ORF">GSMUA_278420.1</name>
</gene>
<keyword evidence="4 5" id="KW-0472">Membrane</keyword>
<feature type="transmembrane region" description="Helical" evidence="5">
    <location>
        <begin position="309"/>
        <end position="328"/>
    </location>
</feature>
<evidence type="ECO:0000313" key="7">
    <source>
        <dbReference type="EnsemblPlants" id="Ma05_p26500.1"/>
    </source>
</evidence>
<dbReference type="OrthoDB" id="770296at2759"/>
<sequence length="353" mass="37451">MATESGGRPGASLASPAALPYLVMPLTNLCLSGFIAIQRSVLRPSTGVSATTLFAYYQLLGSLLLSVLALLFESGRRPTLTFRILCSAFVIGFLQIPVGGLLLSSSLRYITTTFQSVALNTIPSLVFVLAVLCRRERFRFWSVGGQAKLWGVVVSAAGAFAMVISDRDSTESSASIGSSSHADWLLGTTMVGLGVAASAIADLSVESIAFRYPADLSLSAMIAVCGTIQTFTVAAFMERDASAWKIHRKGSLQLVAILYGGILVTGLSYLGRIWCIHRKGPVFATAFSPLLVVFSFLLHTLVLGGATRVGSILAAALVAAGLYLLLWAKSTDQKMEDGDENQQVEGSNEEPLL</sequence>
<feature type="transmembrane region" description="Helical" evidence="5">
    <location>
        <begin position="21"/>
        <end position="42"/>
    </location>
</feature>
<keyword evidence="8" id="KW-1185">Reference proteome</keyword>
<feature type="transmembrane region" description="Helical" evidence="5">
    <location>
        <begin position="216"/>
        <end position="237"/>
    </location>
</feature>
<dbReference type="Gramene" id="Ma05_t26500.1">
    <property type="protein sequence ID" value="Ma05_p26500.1"/>
    <property type="gene ID" value="Ma05_g26500"/>
</dbReference>
<dbReference type="PANTHER" id="PTHR31218">
    <property type="entry name" value="WAT1-RELATED PROTEIN"/>
    <property type="match status" value="1"/>
</dbReference>
<dbReference type="InterPro" id="IPR030184">
    <property type="entry name" value="WAT1-related"/>
</dbReference>
<dbReference type="KEGG" id="mus:103985868"/>